<evidence type="ECO:0000313" key="1">
    <source>
        <dbReference type="EMBL" id="CAH1774361.1"/>
    </source>
</evidence>
<organism evidence="1 2">
    <name type="scientific">Owenia fusiformis</name>
    <name type="common">Polychaete worm</name>
    <dbReference type="NCBI Taxonomy" id="6347"/>
    <lineage>
        <taxon>Eukaryota</taxon>
        <taxon>Metazoa</taxon>
        <taxon>Spiralia</taxon>
        <taxon>Lophotrochozoa</taxon>
        <taxon>Annelida</taxon>
        <taxon>Polychaeta</taxon>
        <taxon>Sedentaria</taxon>
        <taxon>Canalipalpata</taxon>
        <taxon>Sabellida</taxon>
        <taxon>Oweniida</taxon>
        <taxon>Oweniidae</taxon>
        <taxon>Owenia</taxon>
    </lineage>
</organism>
<dbReference type="EMBL" id="CAIIXF020000001">
    <property type="protein sequence ID" value="CAH1774361.1"/>
    <property type="molecule type" value="Genomic_DNA"/>
</dbReference>
<name>A0A8J1XYH6_OWEFU</name>
<keyword evidence="2" id="KW-1185">Reference proteome</keyword>
<proteinExistence type="predicted"/>
<evidence type="ECO:0000313" key="2">
    <source>
        <dbReference type="Proteomes" id="UP000749559"/>
    </source>
</evidence>
<accession>A0A8J1XYH6</accession>
<protein>
    <submittedName>
        <fullName evidence="1">Uncharacterized protein</fullName>
    </submittedName>
</protein>
<dbReference type="Proteomes" id="UP000749559">
    <property type="component" value="Unassembled WGS sequence"/>
</dbReference>
<sequence length="106" mass="11331">LWDGTIECSGEPAFIFTLIVNVTSETSNPEGTFELNYHNGTDLKDYTVSGTYSQTAKEFTLITSSNTPDDLVSAIGIFGEVLNSGNNMTGNFVTLAVGTCSLNGHR</sequence>
<feature type="non-terminal residue" evidence="1">
    <location>
        <position position="106"/>
    </location>
</feature>
<dbReference type="AlphaFoldDB" id="A0A8J1XYH6"/>
<feature type="non-terminal residue" evidence="1">
    <location>
        <position position="1"/>
    </location>
</feature>
<reference evidence="1" key="1">
    <citation type="submission" date="2022-03" db="EMBL/GenBank/DDBJ databases">
        <authorList>
            <person name="Martin C."/>
        </authorList>
    </citation>
    <scope>NUCLEOTIDE SEQUENCE</scope>
</reference>
<comment type="caution">
    <text evidence="1">The sequence shown here is derived from an EMBL/GenBank/DDBJ whole genome shotgun (WGS) entry which is preliminary data.</text>
</comment>
<gene>
    <name evidence="1" type="ORF">OFUS_LOCUS1841</name>
</gene>